<organism evidence="1 2">
    <name type="scientific">Blattamonas nauphoetae</name>
    <dbReference type="NCBI Taxonomy" id="2049346"/>
    <lineage>
        <taxon>Eukaryota</taxon>
        <taxon>Metamonada</taxon>
        <taxon>Preaxostyla</taxon>
        <taxon>Oxymonadida</taxon>
        <taxon>Blattamonas</taxon>
    </lineage>
</organism>
<dbReference type="Gene3D" id="1.10.510.10">
    <property type="entry name" value="Transferase(Phosphotransferase) domain 1"/>
    <property type="match status" value="1"/>
</dbReference>
<accession>A0ABQ9X3G6</accession>
<gene>
    <name evidence="1" type="ORF">BLNAU_20243</name>
</gene>
<sequence length="70" mass="7904">MSTVQPSGEGREIMFALVCGLLPFEDQNTQALFQKILHARYCPPSKLPAECRTLISKNREFDPTKHNTVV</sequence>
<reference evidence="1 2" key="1">
    <citation type="journal article" date="2022" name="bioRxiv">
        <title>Genomics of Preaxostyla Flagellates Illuminates Evolutionary Transitions and the Path Towards Mitochondrial Loss.</title>
        <authorList>
            <person name="Novak L.V.F."/>
            <person name="Treitli S.C."/>
            <person name="Pyrih J."/>
            <person name="Halakuc P."/>
            <person name="Pipaliya S.V."/>
            <person name="Vacek V."/>
            <person name="Brzon O."/>
            <person name="Soukal P."/>
            <person name="Eme L."/>
            <person name="Dacks J.B."/>
            <person name="Karnkowska A."/>
            <person name="Elias M."/>
            <person name="Hampl V."/>
        </authorList>
    </citation>
    <scope>NUCLEOTIDE SEQUENCE [LARGE SCALE GENOMIC DNA]</scope>
    <source>
        <strain evidence="1">NAU3</strain>
        <tissue evidence="1">Gut</tissue>
    </source>
</reference>
<name>A0ABQ9X3G6_9EUKA</name>
<evidence type="ECO:0000313" key="1">
    <source>
        <dbReference type="EMBL" id="KAK2944845.1"/>
    </source>
</evidence>
<dbReference type="SUPFAM" id="SSF56112">
    <property type="entry name" value="Protein kinase-like (PK-like)"/>
    <property type="match status" value="1"/>
</dbReference>
<proteinExistence type="predicted"/>
<evidence type="ECO:0008006" key="3">
    <source>
        <dbReference type="Google" id="ProtNLM"/>
    </source>
</evidence>
<keyword evidence="2" id="KW-1185">Reference proteome</keyword>
<dbReference type="InterPro" id="IPR011009">
    <property type="entry name" value="Kinase-like_dom_sf"/>
</dbReference>
<dbReference type="Proteomes" id="UP001281761">
    <property type="component" value="Unassembled WGS sequence"/>
</dbReference>
<comment type="caution">
    <text evidence="1">The sequence shown here is derived from an EMBL/GenBank/DDBJ whole genome shotgun (WGS) entry which is preliminary data.</text>
</comment>
<dbReference type="EMBL" id="JARBJD010000282">
    <property type="protein sequence ID" value="KAK2944845.1"/>
    <property type="molecule type" value="Genomic_DNA"/>
</dbReference>
<evidence type="ECO:0000313" key="2">
    <source>
        <dbReference type="Proteomes" id="UP001281761"/>
    </source>
</evidence>
<protein>
    <recommendedName>
        <fullName evidence="3">Protein kinase domain-containing protein</fullName>
    </recommendedName>
</protein>